<dbReference type="OrthoDB" id="197006at2157"/>
<dbReference type="InterPro" id="IPR058273">
    <property type="entry name" value="DUF7967"/>
</dbReference>
<reference evidence="6" key="3">
    <citation type="submission" date="2016-11" db="EMBL/GenBank/DDBJ databases">
        <authorList>
            <person name="Varghese N."/>
            <person name="Submissions S."/>
        </authorList>
    </citation>
    <scope>NUCLEOTIDE SEQUENCE [LARGE SCALE GENOMIC DNA]</scope>
    <source>
        <strain evidence="6">DX253</strain>
    </source>
</reference>
<protein>
    <recommendedName>
        <fullName evidence="2">DUF7967 domain-containing protein</fullName>
    </recommendedName>
</protein>
<evidence type="ECO:0000313" key="5">
    <source>
        <dbReference type="Proteomes" id="UP000003751"/>
    </source>
</evidence>
<feature type="domain" description="DUF7967" evidence="2">
    <location>
        <begin position="2"/>
        <end position="84"/>
    </location>
</feature>
<dbReference type="Pfam" id="PF25921">
    <property type="entry name" value="DUF7967"/>
    <property type="match status" value="1"/>
</dbReference>
<accession>E7QN53</accession>
<proteinExistence type="predicted"/>
<dbReference type="EMBL" id="AEMG01000002">
    <property type="protein sequence ID" value="EFW93848.1"/>
    <property type="molecule type" value="Genomic_DNA"/>
</dbReference>
<gene>
    <name evidence="4" type="ORF">SAMN05444342_4067</name>
    <name evidence="3" type="ORF">ZOD2009_01855</name>
</gene>
<dbReference type="RefSeq" id="WP_007976466.1">
    <property type="nucleotide sequence ID" value="NZ_AEMG01000002.1"/>
</dbReference>
<dbReference type="EMBL" id="FRAN01000007">
    <property type="protein sequence ID" value="SHL53073.1"/>
    <property type="molecule type" value="Genomic_DNA"/>
</dbReference>
<name>E7QN53_HALPU</name>
<reference evidence="4" key="2">
    <citation type="submission" date="2016-11" db="EMBL/GenBank/DDBJ databases">
        <authorList>
            <person name="Jaros S."/>
            <person name="Januszkiewicz K."/>
            <person name="Wedrychowicz H."/>
        </authorList>
    </citation>
    <scope>NUCLEOTIDE SEQUENCE [LARGE SCALE GENOMIC DNA]</scope>
    <source>
        <strain evidence="4">DX253</strain>
    </source>
</reference>
<dbReference type="AlphaFoldDB" id="E7QN53"/>
<reference evidence="3 5" key="1">
    <citation type="journal article" date="2014" name="ISME J.">
        <title>Trehalose/2-sulfotrehalose biosynthesis and glycine-betaine uptake are widely spread mechanisms for osmoadaptation in the Halobacteriales.</title>
        <authorList>
            <person name="Youssef N.H."/>
            <person name="Savage-Ashlock K.N."/>
            <person name="McCully A.L."/>
            <person name="Luedtke B."/>
            <person name="Shaw E.I."/>
            <person name="Hoff W.D."/>
            <person name="Elshahed M.S."/>
        </authorList>
    </citation>
    <scope>NUCLEOTIDE SEQUENCE [LARGE SCALE GENOMIC DNA]</scope>
    <source>
        <strain evidence="3 5">DX253</strain>
    </source>
</reference>
<evidence type="ECO:0000256" key="1">
    <source>
        <dbReference type="SAM" id="MobiDB-lite"/>
    </source>
</evidence>
<dbReference type="Proteomes" id="UP000003751">
    <property type="component" value="Unassembled WGS sequence"/>
</dbReference>
<organism evidence="3 5">
    <name type="scientific">Haladaptatus paucihalophilus DX253</name>
    <dbReference type="NCBI Taxonomy" id="797209"/>
    <lineage>
        <taxon>Archaea</taxon>
        <taxon>Methanobacteriati</taxon>
        <taxon>Methanobacteriota</taxon>
        <taxon>Stenosarchaea group</taxon>
        <taxon>Halobacteria</taxon>
        <taxon>Halobacteriales</taxon>
        <taxon>Haladaptataceae</taxon>
        <taxon>Haladaptatus</taxon>
    </lineage>
</organism>
<feature type="region of interest" description="Disordered" evidence="1">
    <location>
        <begin position="43"/>
        <end position="84"/>
    </location>
</feature>
<sequence length="84" mass="9677">MDDVRVWLVERTYSDRDLLTLVYATPDGERYLRKERAGRLGGETTAAIDVDGERLSPVSDEDDQERYAAEATRMKRKRDPNDTV</sequence>
<dbReference type="Proteomes" id="UP000184203">
    <property type="component" value="Unassembled WGS sequence"/>
</dbReference>
<dbReference type="STRING" id="797209.GCA_000376445_01843"/>
<evidence type="ECO:0000313" key="6">
    <source>
        <dbReference type="Proteomes" id="UP000184203"/>
    </source>
</evidence>
<evidence type="ECO:0000259" key="2">
    <source>
        <dbReference type="Pfam" id="PF25921"/>
    </source>
</evidence>
<keyword evidence="6" id="KW-1185">Reference proteome</keyword>
<evidence type="ECO:0000313" key="4">
    <source>
        <dbReference type="EMBL" id="SHL53073.1"/>
    </source>
</evidence>
<dbReference type="PATRIC" id="fig|797209.4.peg.358"/>
<dbReference type="eggNOG" id="arCOG03917">
    <property type="taxonomic scope" value="Archaea"/>
</dbReference>
<evidence type="ECO:0000313" key="3">
    <source>
        <dbReference type="EMBL" id="EFW93848.1"/>
    </source>
</evidence>